<dbReference type="Gene3D" id="1.25.40.10">
    <property type="entry name" value="Tetratricopeptide repeat domain"/>
    <property type="match status" value="2"/>
</dbReference>
<dbReference type="Pfam" id="PF13432">
    <property type="entry name" value="TPR_16"/>
    <property type="match status" value="4"/>
</dbReference>
<reference evidence="2 3" key="1">
    <citation type="submission" date="2022-11" db="EMBL/GenBank/DDBJ databases">
        <title>Genome sequencing of Acetobacter type strain.</title>
        <authorList>
            <person name="Heo J."/>
            <person name="Lee D."/>
            <person name="Han B.-H."/>
            <person name="Hong S.-B."/>
            <person name="Kwon S.-W."/>
        </authorList>
    </citation>
    <scope>NUCLEOTIDE SEQUENCE [LARGE SCALE GENOMIC DNA]</scope>
    <source>
        <strain evidence="2 3">KACC 21253</strain>
    </source>
</reference>
<dbReference type="InterPro" id="IPR019734">
    <property type="entry name" value="TPR_rpt"/>
</dbReference>
<dbReference type="SUPFAM" id="SSF48452">
    <property type="entry name" value="TPR-like"/>
    <property type="match status" value="2"/>
</dbReference>
<name>A0ABT3QAW3_9PROT</name>
<comment type="caution">
    <text evidence="2">The sequence shown here is derived from an EMBL/GenBank/DDBJ whole genome shotgun (WGS) entry which is preliminary data.</text>
</comment>
<dbReference type="PANTHER" id="PTHR44809:SF1">
    <property type="entry name" value="PROTEIN O-MANNOSYL-TRANSFERASE TMTC1"/>
    <property type="match status" value="1"/>
</dbReference>
<dbReference type="InterPro" id="IPR011990">
    <property type="entry name" value="TPR-like_helical_dom_sf"/>
</dbReference>
<dbReference type="InterPro" id="IPR011717">
    <property type="entry name" value="TPR-4"/>
</dbReference>
<gene>
    <name evidence="2" type="ORF">OQ497_00335</name>
</gene>
<dbReference type="RefSeq" id="WP_173559313.1">
    <property type="nucleotide sequence ID" value="NZ_JAPIUZ010000001.1"/>
</dbReference>
<dbReference type="Gene3D" id="3.40.50.2000">
    <property type="entry name" value="Glycogen Phosphorylase B"/>
    <property type="match status" value="1"/>
</dbReference>
<dbReference type="PROSITE" id="PS50005">
    <property type="entry name" value="TPR"/>
    <property type="match status" value="2"/>
</dbReference>
<sequence>MSHSSEAGPVGMALSWLAQGDAERAADMLRNVLDTNPADADAWHAMACVVRAGGDAKAAAGLAGQAIQLRPEAHFHITLGLALLALGHYEEARAAVNVAVAECPRDPRAHLAMAEVLEAQNRTDHAEQALRNALRLRPLEAEYHSGLAAFLARQGKVVEAVAVSEKAVLLTPDDIFSQNQHALLLEKAGRIDEARPYFSAVAKALPDNAAALSNYGVALFETSRFDEARQLLSDSARLKPDASRTRSNLGLVHMALGDLPQAVSELHYALALEPDDARLVVNLGTALADSGEADKAESLFRAVAGNQAAPDADRVRARFNLSTLLLADGRFHEGWALFENRKLIAPSGGHQGLPEWHGQQQAQPVLLYAEQGLGDTLQFMRYIDAAAERAPVILSVPQSLYSFFNAACFTQRQRMTFLNAESCGAKCGAVAACSLLSLPYVLGQDEPVSCQLSFSVPSVREGGVQTDPANVTIGLCWAGNPAYRFDRRRSLNPVCLAPFGEVAGVCYQSLQGDSISSPTFPLRPLPGGDMLQTAALIATLEGVVTADTAIAHLAGLMGKPTWLLNRFGGDWRWAEGSCMRSSSGEVVSRWYPSVRVMTQPAPGEGMQPWAEPVAQVVRALSQFVEKRA</sequence>
<feature type="repeat" description="TPR" evidence="1">
    <location>
        <begin position="209"/>
        <end position="242"/>
    </location>
</feature>
<dbReference type="InterPro" id="IPR052943">
    <property type="entry name" value="TMTC_O-mannosyl-trnsfr"/>
</dbReference>
<feature type="repeat" description="TPR" evidence="1">
    <location>
        <begin position="243"/>
        <end position="276"/>
    </location>
</feature>
<dbReference type="SUPFAM" id="SSF53756">
    <property type="entry name" value="UDP-Glycosyltransferase/glycogen phosphorylase"/>
    <property type="match status" value="1"/>
</dbReference>
<proteinExistence type="predicted"/>
<evidence type="ECO:0000313" key="3">
    <source>
        <dbReference type="Proteomes" id="UP001301152"/>
    </source>
</evidence>
<evidence type="ECO:0000256" key="1">
    <source>
        <dbReference type="PROSITE-ProRule" id="PRU00339"/>
    </source>
</evidence>
<protein>
    <submittedName>
        <fullName evidence="2">Tetratricopeptide repeat protein</fullName>
    </submittedName>
</protein>
<evidence type="ECO:0000313" key="2">
    <source>
        <dbReference type="EMBL" id="MCX2562420.1"/>
    </source>
</evidence>
<keyword evidence="3" id="KW-1185">Reference proteome</keyword>
<dbReference type="PANTHER" id="PTHR44809">
    <property type="match status" value="1"/>
</dbReference>
<keyword evidence="1" id="KW-0802">TPR repeat</keyword>
<dbReference type="Pfam" id="PF07721">
    <property type="entry name" value="TPR_4"/>
    <property type="match status" value="1"/>
</dbReference>
<organism evidence="2 3">
    <name type="scientific">Acetobacter thailandicus</name>
    <dbReference type="NCBI Taxonomy" id="1502842"/>
    <lineage>
        <taxon>Bacteria</taxon>
        <taxon>Pseudomonadati</taxon>
        <taxon>Pseudomonadota</taxon>
        <taxon>Alphaproteobacteria</taxon>
        <taxon>Acetobacterales</taxon>
        <taxon>Acetobacteraceae</taxon>
        <taxon>Acetobacter</taxon>
    </lineage>
</organism>
<dbReference type="Proteomes" id="UP001301152">
    <property type="component" value="Unassembled WGS sequence"/>
</dbReference>
<dbReference type="EMBL" id="JAPIUZ010000001">
    <property type="protein sequence ID" value="MCX2562420.1"/>
    <property type="molecule type" value="Genomic_DNA"/>
</dbReference>
<accession>A0ABT3QAW3</accession>
<dbReference type="SMART" id="SM00028">
    <property type="entry name" value="TPR"/>
    <property type="match status" value="6"/>
</dbReference>